<dbReference type="CDD" id="cd01392">
    <property type="entry name" value="HTH_LacI"/>
    <property type="match status" value="1"/>
</dbReference>
<organism evidence="5 6">
    <name type="scientific">Peribacillus faecalis</name>
    <dbReference type="NCBI Taxonomy" id="2772559"/>
    <lineage>
        <taxon>Bacteria</taxon>
        <taxon>Bacillati</taxon>
        <taxon>Bacillota</taxon>
        <taxon>Bacilli</taxon>
        <taxon>Bacillales</taxon>
        <taxon>Bacillaceae</taxon>
        <taxon>Peribacillus</taxon>
    </lineage>
</organism>
<dbReference type="PANTHER" id="PTHR30146:SF109">
    <property type="entry name" value="HTH-TYPE TRANSCRIPTIONAL REGULATOR GALS"/>
    <property type="match status" value="1"/>
</dbReference>
<evidence type="ECO:0000313" key="6">
    <source>
        <dbReference type="Proteomes" id="UP000602076"/>
    </source>
</evidence>
<dbReference type="PROSITE" id="PS50932">
    <property type="entry name" value="HTH_LACI_2"/>
    <property type="match status" value="1"/>
</dbReference>
<dbReference type="PANTHER" id="PTHR30146">
    <property type="entry name" value="LACI-RELATED TRANSCRIPTIONAL REPRESSOR"/>
    <property type="match status" value="1"/>
</dbReference>
<keyword evidence="1" id="KW-0805">Transcription regulation</keyword>
<dbReference type="Gene3D" id="3.40.50.2300">
    <property type="match status" value="2"/>
</dbReference>
<proteinExistence type="predicted"/>
<dbReference type="CDD" id="cd06294">
    <property type="entry name" value="PBP1_MalR-like"/>
    <property type="match status" value="1"/>
</dbReference>
<accession>A0A927HB77</accession>
<dbReference type="Proteomes" id="UP000602076">
    <property type="component" value="Unassembled WGS sequence"/>
</dbReference>
<evidence type="ECO:0000259" key="4">
    <source>
        <dbReference type="PROSITE" id="PS50932"/>
    </source>
</evidence>
<comment type="caution">
    <text evidence="5">The sequence shown here is derived from an EMBL/GenBank/DDBJ whole genome shotgun (WGS) entry which is preliminary data.</text>
</comment>
<keyword evidence="3" id="KW-0804">Transcription</keyword>
<keyword evidence="6" id="KW-1185">Reference proteome</keyword>
<dbReference type="AlphaFoldDB" id="A0A927HB77"/>
<dbReference type="Gene3D" id="1.10.260.40">
    <property type="entry name" value="lambda repressor-like DNA-binding domains"/>
    <property type="match status" value="1"/>
</dbReference>
<reference evidence="5" key="1">
    <citation type="submission" date="2020-09" db="EMBL/GenBank/DDBJ databases">
        <title>Bacillus faecalis sp. nov., a moderately halophilic bacterium isolated from cow faeces.</title>
        <authorList>
            <person name="Jiang L."/>
            <person name="Lee J."/>
        </authorList>
    </citation>
    <scope>NUCLEOTIDE SEQUENCE</scope>
    <source>
        <strain evidence="5">AGMB 02131</strain>
    </source>
</reference>
<dbReference type="InterPro" id="IPR028082">
    <property type="entry name" value="Peripla_BP_I"/>
</dbReference>
<name>A0A927HB77_9BACI</name>
<dbReference type="SUPFAM" id="SSF47413">
    <property type="entry name" value="lambda repressor-like DNA-binding domains"/>
    <property type="match status" value="1"/>
</dbReference>
<evidence type="ECO:0000256" key="2">
    <source>
        <dbReference type="ARBA" id="ARBA00023125"/>
    </source>
</evidence>
<keyword evidence="2 5" id="KW-0238">DNA-binding</keyword>
<evidence type="ECO:0000256" key="1">
    <source>
        <dbReference type="ARBA" id="ARBA00023015"/>
    </source>
</evidence>
<dbReference type="GO" id="GO:0000976">
    <property type="term" value="F:transcription cis-regulatory region binding"/>
    <property type="evidence" value="ECO:0007669"/>
    <property type="project" value="TreeGrafter"/>
</dbReference>
<evidence type="ECO:0000313" key="5">
    <source>
        <dbReference type="EMBL" id="MBD3108307.1"/>
    </source>
</evidence>
<dbReference type="InterPro" id="IPR046335">
    <property type="entry name" value="LacI/GalR-like_sensor"/>
</dbReference>
<evidence type="ECO:0000256" key="3">
    <source>
        <dbReference type="ARBA" id="ARBA00023163"/>
    </source>
</evidence>
<dbReference type="SMART" id="SM00354">
    <property type="entry name" value="HTH_LACI"/>
    <property type="match status" value="1"/>
</dbReference>
<dbReference type="InterPro" id="IPR000843">
    <property type="entry name" value="HTH_LacI"/>
</dbReference>
<dbReference type="SUPFAM" id="SSF53822">
    <property type="entry name" value="Periplasmic binding protein-like I"/>
    <property type="match status" value="1"/>
</dbReference>
<dbReference type="Pfam" id="PF00356">
    <property type="entry name" value="LacI"/>
    <property type="match status" value="1"/>
</dbReference>
<protein>
    <submittedName>
        <fullName evidence="5">LacI family DNA-binding transcriptional regulator</fullName>
    </submittedName>
</protein>
<gene>
    <name evidence="5" type="ORF">IEO70_08005</name>
</gene>
<dbReference type="Pfam" id="PF13377">
    <property type="entry name" value="Peripla_BP_3"/>
    <property type="match status" value="1"/>
</dbReference>
<dbReference type="RefSeq" id="WP_190997852.1">
    <property type="nucleotide sequence ID" value="NZ_JACXSI010000016.1"/>
</dbReference>
<feature type="domain" description="HTH lacI-type" evidence="4">
    <location>
        <begin position="3"/>
        <end position="57"/>
    </location>
</feature>
<sequence length="348" mass="39045">MDVTIKDVAKEAKVAASTVSRVIKDSPNISEETKRRVREVMNRLGYYPNFQAQSLAGKNTRAIGVILPNAAFHSFQNPFFSDVLLGISMSANKHKYGIYLSTSASEESIYEEVVRMVQGKRVDGILLLYSRKNDKLLTYLNKVNIPFTVVGRPYEKEQQITYVDNDNIQTSIDITNYLIKAGHRSIAFIGGNQQFVVTADRLKGYKKAIEKAGIPYDERFVVNEQSVKEEGRAIIEKLIALDNAPTAIITQDDLIAFQIISHLESLDMSVPDDISIISFNNYFVSEHSRPPLTSVDIGINQLGFEATDSLIELIETPSILPKRITIPARLVERESVKVISVECKREEV</sequence>
<dbReference type="GO" id="GO:0003700">
    <property type="term" value="F:DNA-binding transcription factor activity"/>
    <property type="evidence" value="ECO:0007669"/>
    <property type="project" value="TreeGrafter"/>
</dbReference>
<dbReference type="InterPro" id="IPR010982">
    <property type="entry name" value="Lambda_DNA-bd_dom_sf"/>
</dbReference>
<dbReference type="EMBL" id="JACXSI010000016">
    <property type="protein sequence ID" value="MBD3108307.1"/>
    <property type="molecule type" value="Genomic_DNA"/>
</dbReference>